<feature type="non-terminal residue" evidence="2">
    <location>
        <position position="55"/>
    </location>
</feature>
<accession>A0ABW3CL24</accession>
<reference evidence="3" key="1">
    <citation type="journal article" date="2019" name="Int. J. Syst. Evol. Microbiol.">
        <title>The Global Catalogue of Microorganisms (GCM) 10K type strain sequencing project: providing services to taxonomists for standard genome sequencing and annotation.</title>
        <authorList>
            <consortium name="The Broad Institute Genomics Platform"/>
            <consortium name="The Broad Institute Genome Sequencing Center for Infectious Disease"/>
            <person name="Wu L."/>
            <person name="Ma J."/>
        </authorList>
    </citation>
    <scope>NUCLEOTIDE SEQUENCE [LARGE SCALE GENOMIC DNA]</scope>
    <source>
        <strain evidence="3">JCM 31696</strain>
    </source>
</reference>
<keyword evidence="3" id="KW-1185">Reference proteome</keyword>
<feature type="domain" description="Arginyl tRNA synthetase N-terminal" evidence="1">
    <location>
        <begin position="14"/>
        <end position="55"/>
    </location>
</feature>
<proteinExistence type="predicted"/>
<dbReference type="InterPro" id="IPR005148">
    <property type="entry name" value="Arg-tRNA-synth_N"/>
</dbReference>
<comment type="caution">
    <text evidence="2">The sequence shown here is derived from an EMBL/GenBank/DDBJ whole genome shotgun (WGS) entry which is preliminary data.</text>
</comment>
<evidence type="ECO:0000259" key="1">
    <source>
        <dbReference type="Pfam" id="PF03485"/>
    </source>
</evidence>
<dbReference type="EMBL" id="JBHTIR010002972">
    <property type="protein sequence ID" value="MFD0854482.1"/>
    <property type="molecule type" value="Genomic_DNA"/>
</dbReference>
<protein>
    <recommendedName>
        <fullName evidence="1">Arginyl tRNA synthetase N-terminal domain-containing protein</fullName>
    </recommendedName>
</protein>
<name>A0ABW3CL24_9ACTN</name>
<sequence>MLSDLGAALEQRTIDAARAALDIEITSAQAVIRPAAPGRNADYQCNAAMALAKQL</sequence>
<gene>
    <name evidence="2" type="ORF">ACFQ07_19760</name>
</gene>
<evidence type="ECO:0000313" key="3">
    <source>
        <dbReference type="Proteomes" id="UP001597083"/>
    </source>
</evidence>
<dbReference type="Proteomes" id="UP001597083">
    <property type="component" value="Unassembled WGS sequence"/>
</dbReference>
<dbReference type="Pfam" id="PF03485">
    <property type="entry name" value="Arg_tRNA_synt_N"/>
    <property type="match status" value="1"/>
</dbReference>
<evidence type="ECO:0000313" key="2">
    <source>
        <dbReference type="EMBL" id="MFD0854482.1"/>
    </source>
</evidence>
<organism evidence="2 3">
    <name type="scientific">Actinomadura adrarensis</name>
    <dbReference type="NCBI Taxonomy" id="1819600"/>
    <lineage>
        <taxon>Bacteria</taxon>
        <taxon>Bacillati</taxon>
        <taxon>Actinomycetota</taxon>
        <taxon>Actinomycetes</taxon>
        <taxon>Streptosporangiales</taxon>
        <taxon>Thermomonosporaceae</taxon>
        <taxon>Actinomadura</taxon>
    </lineage>
</organism>